<dbReference type="InterPro" id="IPR000597">
    <property type="entry name" value="Ribosomal_uL3"/>
</dbReference>
<sequence length="303" mass="32949">MPSKLPTSCLQLPPLFLLPRLQINNVPKRGIRAVDPPRPNRFNRSQSLPLLTSTTAAALERKAFTTPLRTGALAIKKGMTAIYDPETGRRWPCTVLQMDRVQVVMHKTRKSHGYFAVQVGCGWKHPSNVTKPMLGHFAVNAVSPKRHLVEFKVRDERGLLCVGEIIGPSWFQEGQFVDARANCRGMGFAGGMKRWGFKGQPASHGVSLTHRSMGSAGQSQGGGSRIYPGKKMAGNMGGQQVTTQNVKVMKVDEEKGIVVLNGSISGPDGCLVKLQDAIKKPWPDMPLMPPSAPTVVEPLRAAA</sequence>
<dbReference type="Pfam" id="PF00297">
    <property type="entry name" value="Ribosomal_L3"/>
    <property type="match status" value="1"/>
</dbReference>
<dbReference type="GO" id="GO:0003735">
    <property type="term" value="F:structural constituent of ribosome"/>
    <property type="evidence" value="ECO:0007669"/>
    <property type="project" value="InterPro"/>
</dbReference>
<evidence type="ECO:0000256" key="5">
    <source>
        <dbReference type="SAM" id="MobiDB-lite"/>
    </source>
</evidence>
<name>A0A1W5CTA2_9LECA</name>
<accession>A0A1W5CTA2</accession>
<evidence type="ECO:0000313" key="6">
    <source>
        <dbReference type="EMBL" id="SLM34078.1"/>
    </source>
</evidence>
<dbReference type="FunFam" id="2.40.30.10:FF:000004">
    <property type="entry name" value="50S ribosomal protein L3"/>
    <property type="match status" value="1"/>
</dbReference>
<dbReference type="PANTHER" id="PTHR11229:SF8">
    <property type="entry name" value="LARGE RIBOSOMAL SUBUNIT PROTEIN UL3M"/>
    <property type="match status" value="1"/>
</dbReference>
<dbReference type="Gene3D" id="2.40.30.10">
    <property type="entry name" value="Translation factors"/>
    <property type="match status" value="1"/>
</dbReference>
<evidence type="ECO:0000313" key="7">
    <source>
        <dbReference type="Proteomes" id="UP000192927"/>
    </source>
</evidence>
<dbReference type="GO" id="GO:0005762">
    <property type="term" value="C:mitochondrial large ribosomal subunit"/>
    <property type="evidence" value="ECO:0007669"/>
    <property type="project" value="TreeGrafter"/>
</dbReference>
<evidence type="ECO:0000256" key="2">
    <source>
        <dbReference type="ARBA" id="ARBA00022980"/>
    </source>
</evidence>
<reference evidence="7" key="1">
    <citation type="submission" date="2017-03" db="EMBL/GenBank/DDBJ databases">
        <authorList>
            <person name="Sharma R."/>
            <person name="Thines M."/>
        </authorList>
    </citation>
    <scope>NUCLEOTIDE SEQUENCE [LARGE SCALE GENOMIC DNA]</scope>
</reference>
<dbReference type="AlphaFoldDB" id="A0A1W5CTA2"/>
<proteinExistence type="inferred from homology"/>
<protein>
    <recommendedName>
        <fullName evidence="4">Large ribosomal subunit protein uL3m</fullName>
    </recommendedName>
</protein>
<dbReference type="FunFam" id="3.30.160.810:FF:000001">
    <property type="entry name" value="50S ribosomal protein L3"/>
    <property type="match status" value="1"/>
</dbReference>
<dbReference type="Proteomes" id="UP000192927">
    <property type="component" value="Unassembled WGS sequence"/>
</dbReference>
<evidence type="ECO:0000256" key="4">
    <source>
        <dbReference type="ARBA" id="ARBA00035209"/>
    </source>
</evidence>
<keyword evidence="7" id="KW-1185">Reference proteome</keyword>
<keyword evidence="3" id="KW-0687">Ribonucleoprotein</keyword>
<dbReference type="NCBIfam" id="TIGR03625">
    <property type="entry name" value="L3_bact"/>
    <property type="match status" value="1"/>
</dbReference>
<dbReference type="PANTHER" id="PTHR11229">
    <property type="entry name" value="50S RIBOSOMAL PROTEIN L3"/>
    <property type="match status" value="1"/>
</dbReference>
<comment type="similarity">
    <text evidence="1">Belongs to the universal ribosomal protein uL3 family.</text>
</comment>
<organism evidence="6 7">
    <name type="scientific">Lasallia pustulata</name>
    <dbReference type="NCBI Taxonomy" id="136370"/>
    <lineage>
        <taxon>Eukaryota</taxon>
        <taxon>Fungi</taxon>
        <taxon>Dikarya</taxon>
        <taxon>Ascomycota</taxon>
        <taxon>Pezizomycotina</taxon>
        <taxon>Lecanoromycetes</taxon>
        <taxon>OSLEUM clade</taxon>
        <taxon>Umbilicariomycetidae</taxon>
        <taxon>Umbilicariales</taxon>
        <taxon>Umbilicariaceae</taxon>
        <taxon>Lasallia</taxon>
    </lineage>
</organism>
<dbReference type="Gene3D" id="3.30.160.810">
    <property type="match status" value="1"/>
</dbReference>
<evidence type="ECO:0000256" key="1">
    <source>
        <dbReference type="ARBA" id="ARBA00006540"/>
    </source>
</evidence>
<feature type="region of interest" description="Disordered" evidence="5">
    <location>
        <begin position="203"/>
        <end position="224"/>
    </location>
</feature>
<evidence type="ECO:0000256" key="3">
    <source>
        <dbReference type="ARBA" id="ARBA00023274"/>
    </source>
</evidence>
<keyword evidence="2 6" id="KW-0689">Ribosomal protein</keyword>
<dbReference type="InterPro" id="IPR009000">
    <property type="entry name" value="Transl_B-barrel_sf"/>
</dbReference>
<dbReference type="SUPFAM" id="SSF50447">
    <property type="entry name" value="Translation proteins"/>
    <property type="match status" value="1"/>
</dbReference>
<dbReference type="InterPro" id="IPR019927">
    <property type="entry name" value="Ribosomal_uL3_bac/org-type"/>
</dbReference>
<dbReference type="GO" id="GO:0006412">
    <property type="term" value="P:translation"/>
    <property type="evidence" value="ECO:0007669"/>
    <property type="project" value="InterPro"/>
</dbReference>
<dbReference type="EMBL" id="FWEW01000217">
    <property type="protein sequence ID" value="SLM34078.1"/>
    <property type="molecule type" value="Genomic_DNA"/>
</dbReference>